<evidence type="ECO:0000256" key="3">
    <source>
        <dbReference type="ARBA" id="ARBA00023157"/>
    </source>
</evidence>
<protein>
    <submittedName>
        <fullName evidence="6">Thioredoxin</fullName>
    </submittedName>
</protein>
<sequence>MIYINAVITHYCETFKKLIGKLGFMDELEIIRKKKLMEKMERMMGEKMEKINYPVNVTQSNFNEILKNRYVVLDFWADWCAPCKMIAPIIDDLAREYDGKVVFGKVNTTEEQAIANRFAITAIPTLIFFRNGKPVDKIVGAMPKGELIRWINKNMV</sequence>
<dbReference type="PROSITE" id="PS51352">
    <property type="entry name" value="THIOREDOXIN_2"/>
    <property type="match status" value="1"/>
</dbReference>
<gene>
    <name evidence="6" type="ORF">Asulf_00239</name>
</gene>
<evidence type="ECO:0000313" key="7">
    <source>
        <dbReference type="Proteomes" id="UP000013307"/>
    </source>
</evidence>
<keyword evidence="3" id="KW-1015">Disulfide bond</keyword>
<dbReference type="Gene3D" id="3.40.30.10">
    <property type="entry name" value="Glutaredoxin"/>
    <property type="match status" value="1"/>
</dbReference>
<dbReference type="PROSITE" id="PS00194">
    <property type="entry name" value="THIOREDOXIN_1"/>
    <property type="match status" value="1"/>
</dbReference>
<feature type="domain" description="Thioredoxin" evidence="5">
    <location>
        <begin position="28"/>
        <end position="156"/>
    </location>
</feature>
<organism evidence="6 7">
    <name type="scientific">Archaeoglobus sulfaticallidus PM70-1</name>
    <dbReference type="NCBI Taxonomy" id="387631"/>
    <lineage>
        <taxon>Archaea</taxon>
        <taxon>Methanobacteriati</taxon>
        <taxon>Methanobacteriota</taxon>
        <taxon>Archaeoglobi</taxon>
        <taxon>Archaeoglobales</taxon>
        <taxon>Archaeoglobaceae</taxon>
        <taxon>Archaeoglobus</taxon>
    </lineage>
</organism>
<dbReference type="GO" id="GO:0015035">
    <property type="term" value="F:protein-disulfide reductase activity"/>
    <property type="evidence" value="ECO:0007669"/>
    <property type="project" value="InterPro"/>
</dbReference>
<dbReference type="NCBIfam" id="TIGR01068">
    <property type="entry name" value="thioredoxin"/>
    <property type="match status" value="1"/>
</dbReference>
<dbReference type="InterPro" id="IPR005746">
    <property type="entry name" value="Thioredoxin"/>
</dbReference>
<keyword evidence="1" id="KW-0813">Transport</keyword>
<dbReference type="Proteomes" id="UP000013307">
    <property type="component" value="Chromosome"/>
</dbReference>
<dbReference type="GO" id="GO:0005737">
    <property type="term" value="C:cytoplasm"/>
    <property type="evidence" value="ECO:0007669"/>
    <property type="project" value="TreeGrafter"/>
</dbReference>
<evidence type="ECO:0000259" key="5">
    <source>
        <dbReference type="PROSITE" id="PS51352"/>
    </source>
</evidence>
<dbReference type="AlphaFoldDB" id="N0BB89"/>
<dbReference type="SUPFAM" id="SSF52833">
    <property type="entry name" value="Thioredoxin-like"/>
    <property type="match status" value="1"/>
</dbReference>
<reference evidence="6 7" key="1">
    <citation type="journal article" date="2013" name="Genome Announc.">
        <title>Complete Genome Sequence of the Thermophilic and Facultatively Chemolithoautotrophic Sulfate Reducer Archaeoglobus sulfaticallidus Strain PM70-1T.</title>
        <authorList>
            <person name="Stokke R."/>
            <person name="Hocking W.P."/>
            <person name="Steinsbu B.O."/>
            <person name="Steen I.H."/>
        </authorList>
    </citation>
    <scope>NUCLEOTIDE SEQUENCE [LARGE SCALE GENOMIC DNA]</scope>
    <source>
        <strain evidence="6">PM70-1</strain>
    </source>
</reference>
<accession>N0BB89</accession>
<proteinExistence type="predicted"/>
<dbReference type="KEGG" id="ast:Asulf_00239"/>
<dbReference type="InterPro" id="IPR013766">
    <property type="entry name" value="Thioredoxin_domain"/>
</dbReference>
<dbReference type="PRINTS" id="PR00421">
    <property type="entry name" value="THIOREDOXIN"/>
</dbReference>
<evidence type="ECO:0000256" key="4">
    <source>
        <dbReference type="ARBA" id="ARBA00023284"/>
    </source>
</evidence>
<dbReference type="InterPro" id="IPR017937">
    <property type="entry name" value="Thioredoxin_CS"/>
</dbReference>
<dbReference type="FunFam" id="3.40.30.10:FF:000001">
    <property type="entry name" value="Thioredoxin"/>
    <property type="match status" value="1"/>
</dbReference>
<dbReference type="STRING" id="387631.Asulf_00239"/>
<dbReference type="eggNOG" id="arCOG01972">
    <property type="taxonomic scope" value="Archaea"/>
</dbReference>
<keyword evidence="2" id="KW-0249">Electron transport</keyword>
<evidence type="ECO:0000313" key="6">
    <source>
        <dbReference type="EMBL" id="AGK60273.1"/>
    </source>
</evidence>
<dbReference type="HOGENOM" id="CLU_090389_10_1_2"/>
<keyword evidence="7" id="KW-1185">Reference proteome</keyword>
<evidence type="ECO:0000256" key="2">
    <source>
        <dbReference type="ARBA" id="ARBA00022982"/>
    </source>
</evidence>
<keyword evidence="4" id="KW-0676">Redox-active center</keyword>
<dbReference type="CDD" id="cd02947">
    <property type="entry name" value="TRX_family"/>
    <property type="match status" value="1"/>
</dbReference>
<name>N0BB89_9EURY</name>
<dbReference type="PANTHER" id="PTHR45663">
    <property type="entry name" value="GEO12009P1"/>
    <property type="match status" value="1"/>
</dbReference>
<dbReference type="InterPro" id="IPR036249">
    <property type="entry name" value="Thioredoxin-like_sf"/>
</dbReference>
<evidence type="ECO:0000256" key="1">
    <source>
        <dbReference type="ARBA" id="ARBA00022448"/>
    </source>
</evidence>
<dbReference type="PANTHER" id="PTHR45663:SF11">
    <property type="entry name" value="GEO12009P1"/>
    <property type="match status" value="1"/>
</dbReference>
<dbReference type="Pfam" id="PF00085">
    <property type="entry name" value="Thioredoxin"/>
    <property type="match status" value="1"/>
</dbReference>
<dbReference type="EMBL" id="CP005290">
    <property type="protein sequence ID" value="AGK60273.1"/>
    <property type="molecule type" value="Genomic_DNA"/>
</dbReference>